<feature type="region of interest" description="Disordered" evidence="22">
    <location>
        <begin position="472"/>
        <end position="505"/>
    </location>
</feature>
<comment type="catalytic activity">
    <reaction evidence="15">
        <text>Couples ATP hydrolysis with the unwinding of duplex DNA by translocating in the 3'-5' direction.</text>
        <dbReference type="EC" id="5.6.2.4"/>
    </reaction>
</comment>
<name>A0AAD5TPV5_9FUNG</name>
<evidence type="ECO:0000256" key="10">
    <source>
        <dbReference type="ARBA" id="ARBA00023125"/>
    </source>
</evidence>
<dbReference type="SMART" id="SM00490">
    <property type="entry name" value="HELICc"/>
    <property type="match status" value="1"/>
</dbReference>
<evidence type="ECO:0000256" key="12">
    <source>
        <dbReference type="ARBA" id="ARBA00023204"/>
    </source>
</evidence>
<dbReference type="Pfam" id="PF16203">
    <property type="entry name" value="ERCC3_RAD25_C"/>
    <property type="match status" value="1"/>
</dbReference>
<dbReference type="GO" id="GO:0097550">
    <property type="term" value="C:transcription preinitiation complex"/>
    <property type="evidence" value="ECO:0007669"/>
    <property type="project" value="TreeGrafter"/>
</dbReference>
<evidence type="ECO:0000256" key="1">
    <source>
        <dbReference type="ARBA" id="ARBA00004123"/>
    </source>
</evidence>
<evidence type="ECO:0000256" key="2">
    <source>
        <dbReference type="ARBA" id="ARBA00006637"/>
    </source>
</evidence>
<feature type="region of interest" description="Disordered" evidence="22">
    <location>
        <begin position="1"/>
        <end position="175"/>
    </location>
</feature>
<evidence type="ECO:0000256" key="19">
    <source>
        <dbReference type="ARBA" id="ARBA00075489"/>
    </source>
</evidence>
<dbReference type="GO" id="GO:0003677">
    <property type="term" value="F:DNA binding"/>
    <property type="evidence" value="ECO:0007669"/>
    <property type="project" value="UniProtKB-KW"/>
</dbReference>
<dbReference type="InterPro" id="IPR032438">
    <property type="entry name" value="ERCC3_RAD25_C"/>
</dbReference>
<keyword evidence="7" id="KW-0347">Helicase</keyword>
<dbReference type="InterPro" id="IPR001161">
    <property type="entry name" value="XPB/Ssl2"/>
</dbReference>
<feature type="compositionally biased region" description="Polar residues" evidence="22">
    <location>
        <begin position="65"/>
        <end position="77"/>
    </location>
</feature>
<gene>
    <name evidence="25" type="ORF">HDU87_006810</name>
</gene>
<protein>
    <recommendedName>
        <fullName evidence="16">DNA 3'-5' helicase</fullName>
        <ecNumber evidence="16">5.6.2.4</ecNumber>
    </recommendedName>
    <alternativeName>
        <fullName evidence="21">DNA repair helicase RAD25</fullName>
    </alternativeName>
    <alternativeName>
        <fullName evidence="20">RNA polymerase II transcription factor B subunit SSL2</fullName>
    </alternativeName>
    <alternativeName>
        <fullName evidence="19">Suppressor of stem-loop mutation 2</fullName>
    </alternativeName>
</protein>
<keyword evidence="10" id="KW-0238">DNA-binding</keyword>
<keyword evidence="5" id="KW-0227">DNA damage</keyword>
<evidence type="ECO:0000256" key="8">
    <source>
        <dbReference type="ARBA" id="ARBA00022840"/>
    </source>
</evidence>
<evidence type="ECO:0000313" key="26">
    <source>
        <dbReference type="Proteomes" id="UP001212152"/>
    </source>
</evidence>
<evidence type="ECO:0000256" key="14">
    <source>
        <dbReference type="ARBA" id="ARBA00023242"/>
    </source>
</evidence>
<dbReference type="GO" id="GO:0005675">
    <property type="term" value="C:transcription factor TFIIH holo complex"/>
    <property type="evidence" value="ECO:0007669"/>
    <property type="project" value="TreeGrafter"/>
</dbReference>
<sequence>MSRRSTRLTTGPTAAPFPSTAAASTARRARRRPIVVESDSGQDAGPLDAESSDSDGNAAPRNRRSPLQSKQSVSSRPPAQLRDARRTDDPPVIVLSSSTEEEEEEDKDDVYNDSPPPLPPPSRRRRARPASSDSEDAEEPLTKKPRRASKVPPPQSSSAAARKPDSQRRAVAKPARLVQRQAWIFSETDNDDDNNDEAFATNGNSLASTLDLEHFGQGISRLFQIGDMSGFELKPDHAMRPLWVYGDGRIILEAFSPIAEHAQDFLIAVSEPVTRPMRMHEYRLTEYSLYAAVSVGLETDAIIEVLNRLSKSALPAAVSDFVREHTARCGKVKLVLKKNRYWIESADETVLRLLLRDKEVRQARLLGAGIDDDVDGDEDGLLTERAPDAEGLTFPGFSLNGPKDEPEKKVAKPTAAPSKAPLGPDEPTVGEGFFHSEGMDDLDADADAAAQAAAANGLDGIDLFDLFDDYDPNADDSDVDRPAAAPESPPPLPKAPATTSKSGSPAVTTFTSVITVDQVDETPESPTANLYASLTDQAQQQAQPPPATVRTFEIAKPAVDTVKRRCAELSYPTLEEYDFRQDARNPDLDIDLRASTRLRPYQEKSLSKMFGNGRARSGIIVLPCGAGKTLVGVTAACTIKKSCLVLCTSSVSVEQWAREFRTWSTVKEGQVAKFTQNEKETFVGDAGIMISTYTMMSFSGKRAYDAQQILDFITSREWGFLLLDEVHVVPAEMFRKVLTIAAAHAKLGLTATLVREDDKIGNLNYLIGPKLYEANWMDLARKGHIATVQCAEVWCPMTTEFYREYLREKSRKRQMLFVMNPRKLQACQFLIDYHETRGDKTIVFSDNVFALKHYATRLAKPYIYGGTSPAERLRILTQFQHNPAINTIFLSKVGDTSIDIPEATCLIQISSHYGSRRQEAQRLGRILRAKKRGAGGGAGVGVEADAFFYSLVSKDTEEVRYASKRQQFLIDQGYHFQIITKLDGISELPDLVYSSRAAQIELLNTVLVAGDYDDEDDLPDDKDDLEAWRYRAPAASAPAASVRTAATLQSISGGDSIAYLEFGRGNGAQIAAMAGAGSGRRGKRRKGGGR</sequence>
<evidence type="ECO:0000313" key="25">
    <source>
        <dbReference type="EMBL" id="KAJ3183491.1"/>
    </source>
</evidence>
<comment type="caution">
    <text evidence="25">The sequence shown here is derived from an EMBL/GenBank/DDBJ whole genome shotgun (WGS) entry which is preliminary data.</text>
</comment>
<feature type="domain" description="Helicase ATP-binding" evidence="23">
    <location>
        <begin position="609"/>
        <end position="771"/>
    </location>
</feature>
<dbReference type="FunFam" id="3.40.50.300:FF:000117">
    <property type="entry name" value="Putative DNA repair helicase rad25"/>
    <property type="match status" value="1"/>
</dbReference>
<dbReference type="EC" id="5.6.2.4" evidence="16"/>
<evidence type="ECO:0000256" key="11">
    <source>
        <dbReference type="ARBA" id="ARBA00023163"/>
    </source>
</evidence>
<dbReference type="EMBL" id="JADGJQ010000006">
    <property type="protein sequence ID" value="KAJ3183491.1"/>
    <property type="molecule type" value="Genomic_DNA"/>
</dbReference>
<reference evidence="25" key="1">
    <citation type="submission" date="2020-05" db="EMBL/GenBank/DDBJ databases">
        <title>Phylogenomic resolution of chytrid fungi.</title>
        <authorList>
            <person name="Stajich J.E."/>
            <person name="Amses K."/>
            <person name="Simmons R."/>
            <person name="Seto K."/>
            <person name="Myers J."/>
            <person name="Bonds A."/>
            <person name="Quandt C.A."/>
            <person name="Barry K."/>
            <person name="Liu P."/>
            <person name="Grigoriev I."/>
            <person name="Longcore J.E."/>
            <person name="James T.Y."/>
        </authorList>
    </citation>
    <scope>NUCLEOTIDE SEQUENCE</scope>
    <source>
        <strain evidence="25">JEL0379</strain>
    </source>
</reference>
<evidence type="ECO:0000256" key="5">
    <source>
        <dbReference type="ARBA" id="ARBA00022763"/>
    </source>
</evidence>
<evidence type="ECO:0000256" key="18">
    <source>
        <dbReference type="ARBA" id="ARBA00058901"/>
    </source>
</evidence>
<accession>A0AAD5TPV5</accession>
<feature type="compositionally biased region" description="Low complexity" evidence="22">
    <location>
        <begin position="9"/>
        <end position="26"/>
    </location>
</feature>
<evidence type="ECO:0000256" key="13">
    <source>
        <dbReference type="ARBA" id="ARBA00023235"/>
    </source>
</evidence>
<keyword evidence="6" id="KW-0378">Hydrolase</keyword>
<keyword evidence="14" id="KW-0539">Nucleus</keyword>
<dbReference type="GO" id="GO:0005524">
    <property type="term" value="F:ATP binding"/>
    <property type="evidence" value="ECO:0007669"/>
    <property type="project" value="UniProtKB-KW"/>
</dbReference>
<dbReference type="Gene3D" id="3.40.50.300">
    <property type="entry name" value="P-loop containing nucleotide triphosphate hydrolases"/>
    <property type="match status" value="2"/>
</dbReference>
<dbReference type="GO" id="GO:0043138">
    <property type="term" value="F:3'-5' DNA helicase activity"/>
    <property type="evidence" value="ECO:0007669"/>
    <property type="project" value="UniProtKB-EC"/>
</dbReference>
<keyword evidence="8" id="KW-0067">ATP-binding</keyword>
<dbReference type="PROSITE" id="PS51194">
    <property type="entry name" value="HELICASE_CTER"/>
    <property type="match status" value="1"/>
</dbReference>
<keyword evidence="26" id="KW-1185">Reference proteome</keyword>
<keyword evidence="13" id="KW-0413">Isomerase</keyword>
<dbReference type="PANTHER" id="PTHR11274">
    <property type="entry name" value="RAD25/XP-B DNA REPAIR HELICASE"/>
    <property type="match status" value="1"/>
</dbReference>
<dbReference type="Pfam" id="PF04851">
    <property type="entry name" value="ResIII"/>
    <property type="match status" value="1"/>
</dbReference>
<evidence type="ECO:0000259" key="23">
    <source>
        <dbReference type="PROSITE" id="PS51192"/>
    </source>
</evidence>
<dbReference type="InterPro" id="IPR032830">
    <property type="entry name" value="XPB/Ssl2_N"/>
</dbReference>
<evidence type="ECO:0000256" key="9">
    <source>
        <dbReference type="ARBA" id="ARBA00023015"/>
    </source>
</evidence>
<evidence type="ECO:0000256" key="3">
    <source>
        <dbReference type="ARBA" id="ARBA00011640"/>
    </source>
</evidence>
<organism evidence="25 26">
    <name type="scientific">Geranomyces variabilis</name>
    <dbReference type="NCBI Taxonomy" id="109894"/>
    <lineage>
        <taxon>Eukaryota</taxon>
        <taxon>Fungi</taxon>
        <taxon>Fungi incertae sedis</taxon>
        <taxon>Chytridiomycota</taxon>
        <taxon>Chytridiomycota incertae sedis</taxon>
        <taxon>Chytridiomycetes</taxon>
        <taxon>Spizellomycetales</taxon>
        <taxon>Powellomycetaceae</taxon>
        <taxon>Geranomyces</taxon>
    </lineage>
</organism>
<feature type="region of interest" description="Disordered" evidence="22">
    <location>
        <begin position="376"/>
        <end position="439"/>
    </location>
</feature>
<keyword evidence="12" id="KW-0234">DNA repair</keyword>
<keyword evidence="9" id="KW-0805">Transcription regulation</keyword>
<dbReference type="GO" id="GO:0016787">
    <property type="term" value="F:hydrolase activity"/>
    <property type="evidence" value="ECO:0007669"/>
    <property type="project" value="UniProtKB-KW"/>
</dbReference>
<dbReference type="PANTHER" id="PTHR11274:SF0">
    <property type="entry name" value="GENERAL TRANSCRIPTION AND DNA REPAIR FACTOR IIH HELICASE SUBUNIT XPB"/>
    <property type="match status" value="1"/>
</dbReference>
<dbReference type="InterPro" id="IPR001650">
    <property type="entry name" value="Helicase_C-like"/>
</dbReference>
<evidence type="ECO:0000256" key="16">
    <source>
        <dbReference type="ARBA" id="ARBA00034808"/>
    </source>
</evidence>
<comment type="subunit">
    <text evidence="3">Component of the 7-subunit TFIIH core complex composed of XPB/SSL2, XPD/RAD3, SSL1, TFB1, TFB2, TFB4 and TFB5, which is active in NER. The core complex associates with the 3-subunit CTD-kinase module TFIIK composed of CCL1, KIN28 and TFB3 to form the 10-subunit holoenzyme (holo-TFIIH) active in transcription.</text>
</comment>
<dbReference type="InterPro" id="IPR006935">
    <property type="entry name" value="Helicase/UvrB_N"/>
</dbReference>
<evidence type="ECO:0000256" key="7">
    <source>
        <dbReference type="ARBA" id="ARBA00022806"/>
    </source>
</evidence>
<dbReference type="SUPFAM" id="SSF52540">
    <property type="entry name" value="P-loop containing nucleoside triphosphate hydrolases"/>
    <property type="match status" value="2"/>
</dbReference>
<dbReference type="PROSITE" id="PS51192">
    <property type="entry name" value="HELICASE_ATP_BIND_1"/>
    <property type="match status" value="1"/>
</dbReference>
<dbReference type="Proteomes" id="UP001212152">
    <property type="component" value="Unassembled WGS sequence"/>
</dbReference>
<evidence type="ECO:0000256" key="15">
    <source>
        <dbReference type="ARBA" id="ARBA00034617"/>
    </source>
</evidence>
<keyword evidence="4" id="KW-0547">Nucleotide-binding</keyword>
<comment type="function">
    <text evidence="18">ATP-dependent 3'-5' DNA helicase/translocase; binds dsDNA rather than ssDNA, unzipping it in a translocase rather than classical helicase activity. Component of the general transcription and DNA repair factor IIH (TFIIH) core complex. When complexed to CDK-activating kinase (CAK), involved in RNA transcription by RNA polymerase II. Also involved in transcription-coupled nucleotide excision repair (NER) of damaged DNA. In NER, TFIIH acts by opening DNA around the lesion to allow the excision of the damaged oligonucleotide and its replacement by a new DNA fragment. The ATPase activity of XPB/SSL2, but not its helicase activity, is required for DNA opening. In transcription, TFIIH has an essential role in transcription initiation. When the pre-initiation complex (PIC) has been established, TFIIH is required for promoter opening and promoter escape. The ATP-dependent helicase activity of XPB/SSL2 is required for promoter opening and promoter escape.</text>
</comment>
<evidence type="ECO:0000256" key="21">
    <source>
        <dbReference type="ARBA" id="ARBA00078607"/>
    </source>
</evidence>
<dbReference type="CDD" id="cd18789">
    <property type="entry name" value="SF2_C_XPB"/>
    <property type="match status" value="1"/>
</dbReference>
<dbReference type="Pfam" id="PF13625">
    <property type="entry name" value="Helicase_C_3"/>
    <property type="match status" value="1"/>
</dbReference>
<keyword evidence="11" id="KW-0804">Transcription</keyword>
<feature type="domain" description="Helicase C-terminal" evidence="24">
    <location>
        <begin position="825"/>
        <end position="986"/>
    </location>
</feature>
<dbReference type="FunFam" id="3.40.50.300:FF:000077">
    <property type="entry name" value="Probable DNA repair helicase RAD25"/>
    <property type="match status" value="1"/>
</dbReference>
<dbReference type="CDD" id="cd18029">
    <property type="entry name" value="DEXHc_XPB"/>
    <property type="match status" value="1"/>
</dbReference>
<evidence type="ECO:0000256" key="22">
    <source>
        <dbReference type="SAM" id="MobiDB-lite"/>
    </source>
</evidence>
<evidence type="ECO:0000256" key="6">
    <source>
        <dbReference type="ARBA" id="ARBA00022801"/>
    </source>
</evidence>
<dbReference type="GO" id="GO:0006367">
    <property type="term" value="P:transcription initiation at RNA polymerase II promoter"/>
    <property type="evidence" value="ECO:0007669"/>
    <property type="project" value="InterPro"/>
</dbReference>
<comment type="similarity">
    <text evidence="2">Belongs to the helicase family. RAD25/XPB subfamily.</text>
</comment>
<evidence type="ECO:0000259" key="24">
    <source>
        <dbReference type="PROSITE" id="PS51194"/>
    </source>
</evidence>
<dbReference type="NCBIfam" id="TIGR00603">
    <property type="entry name" value="rad25"/>
    <property type="match status" value="1"/>
</dbReference>
<dbReference type="SMART" id="SM00487">
    <property type="entry name" value="DEXDc"/>
    <property type="match status" value="1"/>
</dbReference>
<evidence type="ECO:0000256" key="4">
    <source>
        <dbReference type="ARBA" id="ARBA00022741"/>
    </source>
</evidence>
<dbReference type="InterPro" id="IPR027417">
    <property type="entry name" value="P-loop_NTPase"/>
</dbReference>
<evidence type="ECO:0000256" key="17">
    <source>
        <dbReference type="ARBA" id="ARBA00048988"/>
    </source>
</evidence>
<comment type="catalytic activity">
    <reaction evidence="17">
        <text>ATP + H2O = ADP + phosphate + H(+)</text>
        <dbReference type="Rhea" id="RHEA:13065"/>
        <dbReference type="ChEBI" id="CHEBI:15377"/>
        <dbReference type="ChEBI" id="CHEBI:15378"/>
        <dbReference type="ChEBI" id="CHEBI:30616"/>
        <dbReference type="ChEBI" id="CHEBI:43474"/>
        <dbReference type="ChEBI" id="CHEBI:456216"/>
        <dbReference type="EC" id="5.6.2.4"/>
    </reaction>
</comment>
<feature type="compositionally biased region" description="Acidic residues" evidence="22">
    <location>
        <begin position="99"/>
        <end position="108"/>
    </location>
</feature>
<evidence type="ECO:0000256" key="20">
    <source>
        <dbReference type="ARBA" id="ARBA00076598"/>
    </source>
</evidence>
<dbReference type="AlphaFoldDB" id="A0AAD5TPV5"/>
<dbReference type="InterPro" id="IPR050615">
    <property type="entry name" value="ATP-dep_DNA_Helicase"/>
</dbReference>
<dbReference type="GO" id="GO:0000112">
    <property type="term" value="C:nucleotide-excision repair factor 3 complex"/>
    <property type="evidence" value="ECO:0007669"/>
    <property type="project" value="TreeGrafter"/>
</dbReference>
<comment type="subcellular location">
    <subcellularLocation>
        <location evidence="1">Nucleus</location>
    </subcellularLocation>
</comment>
<dbReference type="InterPro" id="IPR014001">
    <property type="entry name" value="Helicase_ATP-bd"/>
</dbReference>
<proteinExistence type="inferred from homology"/>
<dbReference type="GO" id="GO:0006289">
    <property type="term" value="P:nucleotide-excision repair"/>
    <property type="evidence" value="ECO:0007669"/>
    <property type="project" value="InterPro"/>
</dbReference>